<dbReference type="RefSeq" id="WP_176737960.1">
    <property type="nucleotide sequence ID" value="NZ_FMHU01000002.1"/>
</dbReference>
<sequence length="49" mass="5568">MTRLAELERRLITTTDPTEHARVRQQIRDAGLVHVADALDRIAAKTTTR</sequence>
<dbReference type="STRING" id="47866.GA0074694_3069"/>
<evidence type="ECO:0000313" key="1">
    <source>
        <dbReference type="EMBL" id="SCL21556.1"/>
    </source>
</evidence>
<reference evidence="2" key="1">
    <citation type="submission" date="2016-06" db="EMBL/GenBank/DDBJ databases">
        <authorList>
            <person name="Kjaerup R.B."/>
            <person name="Dalgaard T.S."/>
            <person name="Juul-Madsen H.R."/>
        </authorList>
    </citation>
    <scope>NUCLEOTIDE SEQUENCE [LARGE SCALE GENOMIC DNA]</scope>
    <source>
        <strain evidence="2">DSM 46123</strain>
    </source>
</reference>
<reference evidence="3" key="2">
    <citation type="submission" date="2016-06" db="EMBL/GenBank/DDBJ databases">
        <authorList>
            <person name="Varghese N."/>
        </authorList>
    </citation>
    <scope>NUCLEOTIDE SEQUENCE [LARGE SCALE GENOMIC DNA]</scope>
    <source>
        <strain evidence="3">DSM 46123</strain>
    </source>
</reference>
<proteinExistence type="predicted"/>
<protein>
    <submittedName>
        <fullName evidence="2">Uncharacterized protein</fullName>
    </submittedName>
</protein>
<accession>A0A1C6RX25</accession>
<dbReference type="EMBL" id="FMHU01000002">
    <property type="protein sequence ID" value="SCL21556.1"/>
    <property type="molecule type" value="Genomic_DNA"/>
</dbReference>
<name>A0A1C6RX25_9ACTN</name>
<dbReference type="EMBL" id="FMHU01000002">
    <property type="protein sequence ID" value="SCL21769.1"/>
    <property type="molecule type" value="Genomic_DNA"/>
</dbReference>
<dbReference type="AlphaFoldDB" id="A0A1C6RX25"/>
<dbReference type="Proteomes" id="UP000198906">
    <property type="component" value="Unassembled WGS sequence"/>
</dbReference>
<gene>
    <name evidence="1" type="ORF">GA0074694_3069</name>
    <name evidence="2" type="ORF">GA0074694_3141</name>
</gene>
<keyword evidence="3" id="KW-1185">Reference proteome</keyword>
<organism evidence="2 3">
    <name type="scientific">Micromonospora inyonensis</name>
    <dbReference type="NCBI Taxonomy" id="47866"/>
    <lineage>
        <taxon>Bacteria</taxon>
        <taxon>Bacillati</taxon>
        <taxon>Actinomycetota</taxon>
        <taxon>Actinomycetes</taxon>
        <taxon>Micromonosporales</taxon>
        <taxon>Micromonosporaceae</taxon>
        <taxon>Micromonospora</taxon>
    </lineage>
</organism>
<evidence type="ECO:0000313" key="2">
    <source>
        <dbReference type="EMBL" id="SCL21769.1"/>
    </source>
</evidence>
<evidence type="ECO:0000313" key="3">
    <source>
        <dbReference type="Proteomes" id="UP000198906"/>
    </source>
</evidence>